<protein>
    <submittedName>
        <fullName evidence="1">Uncharacterized protein</fullName>
    </submittedName>
</protein>
<gene>
    <name evidence="1" type="ORF">PXEA_LOCUS11628</name>
</gene>
<dbReference type="Proteomes" id="UP000784294">
    <property type="component" value="Unassembled WGS sequence"/>
</dbReference>
<sequence>MNKNNAGELLLEARCNNLSPLTYGQRKDLNQLVDQAFLSKYLRQQPQLMVRYLTRATTFGLNYVDRHVNSLISAMTLRPGQLAKEETSSLAGHDQRSGQSVDGLARKLAVYALGPSTKLAKLKNM</sequence>
<dbReference type="EMBL" id="CAAALY010035991">
    <property type="protein sequence ID" value="VEL18188.1"/>
    <property type="molecule type" value="Genomic_DNA"/>
</dbReference>
<comment type="caution">
    <text evidence="1">The sequence shown here is derived from an EMBL/GenBank/DDBJ whole genome shotgun (WGS) entry which is preliminary data.</text>
</comment>
<name>A0A448WR94_9PLAT</name>
<evidence type="ECO:0000313" key="1">
    <source>
        <dbReference type="EMBL" id="VEL18188.1"/>
    </source>
</evidence>
<keyword evidence="2" id="KW-1185">Reference proteome</keyword>
<proteinExistence type="predicted"/>
<organism evidence="1 2">
    <name type="scientific">Protopolystoma xenopodis</name>
    <dbReference type="NCBI Taxonomy" id="117903"/>
    <lineage>
        <taxon>Eukaryota</taxon>
        <taxon>Metazoa</taxon>
        <taxon>Spiralia</taxon>
        <taxon>Lophotrochozoa</taxon>
        <taxon>Platyhelminthes</taxon>
        <taxon>Monogenea</taxon>
        <taxon>Polyopisthocotylea</taxon>
        <taxon>Polystomatidea</taxon>
        <taxon>Polystomatidae</taxon>
        <taxon>Protopolystoma</taxon>
    </lineage>
</organism>
<accession>A0A448WR94</accession>
<evidence type="ECO:0000313" key="2">
    <source>
        <dbReference type="Proteomes" id="UP000784294"/>
    </source>
</evidence>
<dbReference type="AlphaFoldDB" id="A0A448WR94"/>
<reference evidence="1" key="1">
    <citation type="submission" date="2018-11" db="EMBL/GenBank/DDBJ databases">
        <authorList>
            <consortium name="Pathogen Informatics"/>
        </authorList>
    </citation>
    <scope>NUCLEOTIDE SEQUENCE</scope>
</reference>